<evidence type="ECO:0000256" key="1">
    <source>
        <dbReference type="SAM" id="Coils"/>
    </source>
</evidence>
<dbReference type="PANTHER" id="PTHR43581:SF4">
    <property type="entry name" value="ATP_GTP PHOSPHATASE"/>
    <property type="match status" value="1"/>
</dbReference>
<reference evidence="4" key="1">
    <citation type="submission" date="2014-12" db="EMBL/GenBank/DDBJ databases">
        <title>Complete genome sequence of a multi-drug resistant Klebsiella pneumoniae.</title>
        <authorList>
            <person name="Hua X."/>
            <person name="Chen Q."/>
            <person name="Li X."/>
            <person name="Feng Y."/>
            <person name="Ruan Z."/>
            <person name="Yu Y."/>
        </authorList>
    </citation>
    <scope>NUCLEOTIDE SEQUENCE [LARGE SCALE GENOMIC DNA]</scope>
    <source>
        <strain evidence="4">5.12</strain>
    </source>
</reference>
<feature type="coiled-coil region" evidence="1">
    <location>
        <begin position="229"/>
        <end position="256"/>
    </location>
</feature>
<dbReference type="RefSeq" id="WP_075607151.1">
    <property type="nucleotide sequence ID" value="NZ_CP052766.1"/>
</dbReference>
<sequence length="617" mass="69978">MKISKLDLINFRGYRNVSVEFDENFNVIIGKNDIGKSTILESLEIFFNNETVKIDIDDYNVHAADEKHMAIQVSFRPEDKEYTIDTIPTVLNKEYLLDSNGHLSIKKVWDCSKDKLTAASLKTYLVANYPTKFESPLISMKIADLKKLLADYADRLDVDEVKKNKSSSIRQAIYAVEDIDNLYEIDLPIDKEDGKKIWESLKLDLPLFFLFQSDRANKDSDKEVQDPLKAITKTAISQLQAELDDVKEQIRTKAELLGLKTLEKLKEMSPEIADVLSPEMSHKPWESLFSFSFNCDDGIPINKRGSGVRRLILLNYFRAEAERKNSDDRNVIYAIEEPETSQHPTWQVELFNALVELSENESTQVLITTHSPSLAGLVNTDKIRFINKVDGLPVVQKGTEDNLATIAQTLGMLPNVALSIDNLGVQSILCLEGPTDVEFFNHVGKLFGLDLENDDRVLTIFLGGGTLMHWVNKNYLAKLNKPEIHIYDNDVAKYQLAVDQVNQREGSWAALTNMLEVENYIHPRLIKEVYPIEEDFMHSNEGWVEEWKIKNIPKELSAFLKGLKAAGNTEIVGEGAGTIKRILSEQAAPLLTLEDLIELEAHEEVSGWFEKVKESLV</sequence>
<keyword evidence="3" id="KW-0547">Nucleotide-binding</keyword>
<gene>
    <name evidence="3" type="ORF">CA267_004275</name>
</gene>
<feature type="domain" description="Endonuclease GajA/Old nuclease/RecF-like AAA" evidence="2">
    <location>
        <begin position="1"/>
        <end position="375"/>
    </location>
</feature>
<dbReference type="EMBL" id="CP052766">
    <property type="protein sequence ID" value="QJR80049.1"/>
    <property type="molecule type" value="Genomic_DNA"/>
</dbReference>
<dbReference type="PANTHER" id="PTHR43581">
    <property type="entry name" value="ATP/GTP PHOSPHATASE"/>
    <property type="match status" value="1"/>
</dbReference>
<dbReference type="Pfam" id="PF13175">
    <property type="entry name" value="AAA_15"/>
    <property type="match status" value="1"/>
</dbReference>
<evidence type="ECO:0000259" key="2">
    <source>
        <dbReference type="Pfam" id="PF13175"/>
    </source>
</evidence>
<keyword evidence="3" id="KW-0067">ATP-binding</keyword>
<dbReference type="Proteomes" id="UP000219285">
    <property type="component" value="Chromosome"/>
</dbReference>
<evidence type="ECO:0000313" key="4">
    <source>
        <dbReference type="Proteomes" id="UP000219285"/>
    </source>
</evidence>
<evidence type="ECO:0000313" key="3">
    <source>
        <dbReference type="EMBL" id="QJR80049.1"/>
    </source>
</evidence>
<dbReference type="InterPro" id="IPR051396">
    <property type="entry name" value="Bact_Antivir_Def_Nuclease"/>
</dbReference>
<dbReference type="GO" id="GO:0005524">
    <property type="term" value="F:ATP binding"/>
    <property type="evidence" value="ECO:0007669"/>
    <property type="project" value="UniProtKB-KW"/>
</dbReference>
<proteinExistence type="predicted"/>
<dbReference type="Gene3D" id="3.40.50.300">
    <property type="entry name" value="P-loop containing nucleotide triphosphate hydrolases"/>
    <property type="match status" value="1"/>
</dbReference>
<dbReference type="OrthoDB" id="3322489at2"/>
<dbReference type="AlphaFoldDB" id="A0A6M4MAP8"/>
<dbReference type="InterPro" id="IPR027417">
    <property type="entry name" value="P-loop_NTPase"/>
</dbReference>
<dbReference type="SUPFAM" id="SSF52540">
    <property type="entry name" value="P-loop containing nucleoside triphosphate hydrolases"/>
    <property type="match status" value="1"/>
</dbReference>
<accession>A0A6M4MAP8</accession>
<keyword evidence="4" id="KW-1185">Reference proteome</keyword>
<dbReference type="InterPro" id="IPR041685">
    <property type="entry name" value="AAA_GajA/Old/RecF-like"/>
</dbReference>
<protein>
    <submittedName>
        <fullName evidence="3">ATP-binding protein</fullName>
    </submittedName>
</protein>
<organism evidence="3 4">
    <name type="scientific">Alteromonas pelagimontana</name>
    <dbReference type="NCBI Taxonomy" id="1858656"/>
    <lineage>
        <taxon>Bacteria</taxon>
        <taxon>Pseudomonadati</taxon>
        <taxon>Pseudomonadota</taxon>
        <taxon>Gammaproteobacteria</taxon>
        <taxon>Alteromonadales</taxon>
        <taxon>Alteromonadaceae</taxon>
        <taxon>Alteromonas/Salinimonas group</taxon>
        <taxon>Alteromonas</taxon>
    </lineage>
</organism>
<name>A0A6M4MAP8_9ALTE</name>
<dbReference type="KEGG" id="apel:CA267_004275"/>
<keyword evidence="1" id="KW-0175">Coiled coil</keyword>
<reference evidence="3 4" key="2">
    <citation type="submission" date="2020-04" db="EMBL/GenBank/DDBJ databases">
        <title>Complete genome sequence of Alteromonas pelagimontana 5.12T.</title>
        <authorList>
            <person name="Sinha R.K."/>
            <person name="Krishnan K.P."/>
            <person name="Kurian J.P."/>
        </authorList>
    </citation>
    <scope>NUCLEOTIDE SEQUENCE [LARGE SCALE GENOMIC DNA]</scope>
    <source>
        <strain evidence="3 4">5.12</strain>
    </source>
</reference>